<dbReference type="GO" id="GO:0006633">
    <property type="term" value="P:fatty acid biosynthetic process"/>
    <property type="evidence" value="ECO:0007669"/>
    <property type="project" value="InterPro"/>
</dbReference>
<dbReference type="EMBL" id="JABBXF010000001">
    <property type="protein sequence ID" value="NVK76095.1"/>
    <property type="molecule type" value="Genomic_DNA"/>
</dbReference>
<evidence type="ECO:0000259" key="4">
    <source>
        <dbReference type="Pfam" id="PF08541"/>
    </source>
</evidence>
<dbReference type="PANTHER" id="PTHR34069">
    <property type="entry name" value="3-OXOACYL-[ACYL-CARRIER-PROTEIN] SYNTHASE 3"/>
    <property type="match status" value="1"/>
</dbReference>
<evidence type="ECO:0000256" key="3">
    <source>
        <dbReference type="ARBA" id="ARBA00023315"/>
    </source>
</evidence>
<evidence type="ECO:0000313" key="6">
    <source>
        <dbReference type="EMBL" id="NVK76095.1"/>
    </source>
</evidence>
<gene>
    <name evidence="6" type="ORF">HG542_00305</name>
</gene>
<protein>
    <submittedName>
        <fullName evidence="6">Ketoacyl-ACP synthase III family protein</fullName>
    </submittedName>
</protein>
<evidence type="ECO:0000313" key="7">
    <source>
        <dbReference type="Proteomes" id="UP000587462"/>
    </source>
</evidence>
<dbReference type="Pfam" id="PF08545">
    <property type="entry name" value="ACP_syn_III"/>
    <property type="match status" value="1"/>
</dbReference>
<keyword evidence="1" id="KW-0963">Cytoplasm</keyword>
<organism evidence="6 7">
    <name type="scientific">Streptomyces morookaense</name>
    <name type="common">Streptoverticillium morookaense</name>
    <dbReference type="NCBI Taxonomy" id="1970"/>
    <lineage>
        <taxon>Bacteria</taxon>
        <taxon>Bacillati</taxon>
        <taxon>Actinomycetota</taxon>
        <taxon>Actinomycetes</taxon>
        <taxon>Kitasatosporales</taxon>
        <taxon>Streptomycetaceae</taxon>
        <taxon>Streptomyces</taxon>
    </lineage>
</organism>
<keyword evidence="2" id="KW-0808">Transferase</keyword>
<dbReference type="GO" id="GO:0044550">
    <property type="term" value="P:secondary metabolite biosynthetic process"/>
    <property type="evidence" value="ECO:0007669"/>
    <property type="project" value="TreeGrafter"/>
</dbReference>
<evidence type="ECO:0000256" key="1">
    <source>
        <dbReference type="ARBA" id="ARBA00022490"/>
    </source>
</evidence>
<sequence>MRYDGIHIKGLGTALPQICSADSAVTAGSYSPEEHAKNGILGVPVAPEDETPPEMATTAARKALAEAGTPAADVDLVIYGCQWDPQHTTPASYLHRHLGIRATALNMEVRQGCSGGITMLDVAARYLHGSTDTHTALVATADRFCLPGWDRYRSEEGYIWGDAASAVVLSDDDGGGFARLLATSFSALPAMEEVARGSLLAGATRGELPLKLRKRKQALYKKIGPLAFRTQFQNAVRDTARDALRQAGVAHEEIRWFLVPNMGLQWRTWALCEPLGIDDSRTTWTDHGRHIGHTGLADQALALEFLVGSGRVASGDRLLLLAVGVGLTFAAAVVEIA</sequence>
<feature type="domain" description="Beta-ketoacyl-[acyl-carrier-protein] synthase III C-terminal" evidence="4">
    <location>
        <begin position="244"/>
        <end position="336"/>
    </location>
</feature>
<comment type="caution">
    <text evidence="6">The sequence shown here is derived from an EMBL/GenBank/DDBJ whole genome shotgun (WGS) entry which is preliminary data.</text>
</comment>
<dbReference type="GO" id="GO:0004315">
    <property type="term" value="F:3-oxoacyl-[acyl-carrier-protein] synthase activity"/>
    <property type="evidence" value="ECO:0007669"/>
    <property type="project" value="InterPro"/>
</dbReference>
<keyword evidence="3" id="KW-0012">Acyltransferase</keyword>
<proteinExistence type="predicted"/>
<dbReference type="InterPro" id="IPR013751">
    <property type="entry name" value="ACP_syn_III_N"/>
</dbReference>
<name>A0A7Y7E4Z5_STRMO</name>
<dbReference type="SUPFAM" id="SSF53901">
    <property type="entry name" value="Thiolase-like"/>
    <property type="match status" value="1"/>
</dbReference>
<dbReference type="Gene3D" id="3.40.47.10">
    <property type="match status" value="2"/>
</dbReference>
<dbReference type="RefSeq" id="WP_171077894.1">
    <property type="nucleotide sequence ID" value="NZ_BNBU01000007.1"/>
</dbReference>
<dbReference type="Pfam" id="PF08541">
    <property type="entry name" value="ACP_syn_III_C"/>
    <property type="match status" value="1"/>
</dbReference>
<accession>A0A7Y7E4Z5</accession>
<reference evidence="6 7" key="1">
    <citation type="submission" date="2020-04" db="EMBL/GenBank/DDBJ databases">
        <title>Draft Genome Sequence of Streptomyces morookaense DSM 40503, an 8-azaguanine-producing strain.</title>
        <authorList>
            <person name="Qi J."/>
            <person name="Gao J.-M."/>
        </authorList>
    </citation>
    <scope>NUCLEOTIDE SEQUENCE [LARGE SCALE GENOMIC DNA]</scope>
    <source>
        <strain evidence="6 7">DSM 40503</strain>
    </source>
</reference>
<dbReference type="AlphaFoldDB" id="A0A7Y7E4Z5"/>
<evidence type="ECO:0000259" key="5">
    <source>
        <dbReference type="Pfam" id="PF08545"/>
    </source>
</evidence>
<dbReference type="InterPro" id="IPR013747">
    <property type="entry name" value="ACP_syn_III_C"/>
</dbReference>
<dbReference type="PANTHER" id="PTHR34069:SF2">
    <property type="entry name" value="BETA-KETOACYL-[ACYL-CARRIER-PROTEIN] SYNTHASE III"/>
    <property type="match status" value="1"/>
</dbReference>
<keyword evidence="7" id="KW-1185">Reference proteome</keyword>
<dbReference type="Proteomes" id="UP000587462">
    <property type="component" value="Unassembled WGS sequence"/>
</dbReference>
<evidence type="ECO:0000256" key="2">
    <source>
        <dbReference type="ARBA" id="ARBA00022679"/>
    </source>
</evidence>
<feature type="domain" description="Beta-ketoacyl-[acyl-carrier-protein] synthase III N-terminal" evidence="5">
    <location>
        <begin position="108"/>
        <end position="176"/>
    </location>
</feature>
<dbReference type="InterPro" id="IPR016039">
    <property type="entry name" value="Thiolase-like"/>
</dbReference>
<dbReference type="CDD" id="cd00827">
    <property type="entry name" value="init_cond_enzymes"/>
    <property type="match status" value="1"/>
</dbReference>